<keyword evidence="2" id="KW-0732">Signal</keyword>
<feature type="signal peptide" evidence="2">
    <location>
        <begin position="1"/>
        <end position="23"/>
    </location>
</feature>
<sequence length="1115" mass="123907">MKFTTRCVAAALSATLISVPTWAEEAAAPKAADKAAEEVVANEEKSDKWDVNNPPGDEKFINIDTQEVTWSNVDVSPDGKTVIFDMLGDIYAMPIDGGEARPLTSGLSWNIQPRFSPDGQQIAYISDESGADNLWIMDADGSNPKAISTEKRNLVHTPNWSPDGQYIAVKKGYVSARSIAAGEIWLFHKAGGNGYQLRKRIGGEQAQKTIAEPAFTPDGRYIYYSKDVTPGTVWQYNKNPTTQIFAIRRYDTETGEDIQVAGGPGGAIAPTPSSDGRHLAFVRRVNTKTVLFVKDLKTGLEKPIYDELDRDLQETNGSQGNFTQFDWTPDNKSIVFWAKGKIHRINVGNGKVATLPLQVKVTKKITDALRFNVDVAPKEFDAKMIRWAQMSPNGEQIAYEAMGKIYIRDVDSGKRKRLTRQDEHFEFYPTYSRDGRYIAYTTWDDQKLGSVRVVRSRGGNGDVITTEPGHYVEPDFSPDGKKVVFRRFTGGYLTSPEYSMEPGIYIADADGDGMKRVHESGYKPHFGAKSDRIYFTTFGWGKGAKLHSVGLDGKEVRDHFSSNDIVEYRVSPDGNWVAFMEQFNAYVAPFTFTGKEETLGSSAQTVKVKKVSKRSGEFLHWSKDSKRLSWAHGATLYGRDLKDAYDYLPGAPEEMPEPVAEGIDLSFKVKADIPEGRMALVGAKIVTMKDADNTQEVIENGVVLVNGNRIEAVGSKDSVSIPKGTKVVDVTGKTIIPGIIDVHAHGSQGSNEIIPQQNWGNLSSLGFGVTTIHDPSNDSSEIFAASEMQRAGKVIGPRIYSTGTILYGAKAPGYRANIDSYDDAKFHVQRLKDIGAISVKSYNQPRRDQRQQVIAAGRELGIMVVPEGGAKFYANMTQVIDGHTGIEHALPIEKAYDDVKQMWSQTESGYSPTFVVAYGGLSGETYWYDRTNVWENERLMRWTPKYLVEPASIRRTHAPDSHYNHFKVASFAKELRDKGVRVVIGAHGQREGLAAHWEIWMMNQGGFSAWEALRGATFDGAKYLGMDQDIGSIETGKLADLAIIDGDPLADIRRSEFVAYTMINGRLFDATTLNEVGHDERKREPLFFERLNLSGMPEATTKALETKQEMHHWRH</sequence>
<dbReference type="GO" id="GO:0016810">
    <property type="term" value="F:hydrolase activity, acting on carbon-nitrogen (but not peptide) bonds"/>
    <property type="evidence" value="ECO:0007669"/>
    <property type="project" value="InterPro"/>
</dbReference>
<dbReference type="KEGG" id="plei:Q9312_01075"/>
<dbReference type="PANTHER" id="PTHR36842">
    <property type="entry name" value="PROTEIN TOLB HOMOLOG"/>
    <property type="match status" value="1"/>
</dbReference>
<dbReference type="Gene3D" id="1.20.58.520">
    <property type="entry name" value="Amidohydrolase"/>
    <property type="match status" value="1"/>
</dbReference>
<dbReference type="Gene3D" id="3.30.110.90">
    <property type="entry name" value="Amidohydrolase"/>
    <property type="match status" value="1"/>
</dbReference>
<feature type="chain" id="PRO_5041251188" evidence="2">
    <location>
        <begin position="24"/>
        <end position="1115"/>
    </location>
</feature>
<dbReference type="SUPFAM" id="SSF51338">
    <property type="entry name" value="Composite domain of metallo-dependent hydrolases"/>
    <property type="match status" value="1"/>
</dbReference>
<dbReference type="InterPro" id="IPR032466">
    <property type="entry name" value="Metal_Hydrolase"/>
</dbReference>
<gene>
    <name evidence="4" type="ORF">Q9312_01075</name>
</gene>
<dbReference type="Proteomes" id="UP001239782">
    <property type="component" value="Chromosome"/>
</dbReference>
<dbReference type="RefSeq" id="WP_309202672.1">
    <property type="nucleotide sequence ID" value="NZ_CP133548.1"/>
</dbReference>
<dbReference type="Gene3D" id="2.30.40.10">
    <property type="entry name" value="Urease, subunit C, domain 1"/>
    <property type="match status" value="1"/>
</dbReference>
<accession>A0AA51X6Q5</accession>
<organism evidence="4 5">
    <name type="scientific">Pleionea litopenaei</name>
    <dbReference type="NCBI Taxonomy" id="3070815"/>
    <lineage>
        <taxon>Bacteria</taxon>
        <taxon>Pseudomonadati</taxon>
        <taxon>Pseudomonadota</taxon>
        <taxon>Gammaproteobacteria</taxon>
        <taxon>Oceanospirillales</taxon>
        <taxon>Pleioneaceae</taxon>
        <taxon>Pleionea</taxon>
    </lineage>
</organism>
<comment type="similarity">
    <text evidence="1">Belongs to the TolB family.</text>
</comment>
<dbReference type="Pfam" id="PF07676">
    <property type="entry name" value="PD40"/>
    <property type="match status" value="5"/>
</dbReference>
<dbReference type="SUPFAM" id="SSF51556">
    <property type="entry name" value="Metallo-dependent hydrolases"/>
    <property type="match status" value="1"/>
</dbReference>
<dbReference type="InterPro" id="IPR011059">
    <property type="entry name" value="Metal-dep_hydrolase_composite"/>
</dbReference>
<name>A0AA51X6Q5_9GAMM</name>
<proteinExistence type="inferred from homology"/>
<dbReference type="Gene3D" id="3.40.50.10910">
    <property type="entry name" value="Amidohydrolase"/>
    <property type="match status" value="1"/>
</dbReference>
<evidence type="ECO:0000259" key="3">
    <source>
        <dbReference type="Pfam" id="PF01979"/>
    </source>
</evidence>
<dbReference type="PANTHER" id="PTHR36842:SF1">
    <property type="entry name" value="PROTEIN TOLB"/>
    <property type="match status" value="1"/>
</dbReference>
<dbReference type="InterPro" id="IPR011659">
    <property type="entry name" value="WD40"/>
</dbReference>
<keyword evidence="5" id="KW-1185">Reference proteome</keyword>
<reference evidence="4 5" key="1">
    <citation type="submission" date="2023-08" db="EMBL/GenBank/DDBJ databases">
        <title>Pleionea litopenaei sp. nov., isolated from stomach of juvenile Litopenaeus vannamei.</title>
        <authorList>
            <person name="Rho A.M."/>
            <person name="Hwang C.Y."/>
        </authorList>
    </citation>
    <scope>NUCLEOTIDE SEQUENCE [LARGE SCALE GENOMIC DNA]</scope>
    <source>
        <strain evidence="4 5">HL-JVS1</strain>
    </source>
</reference>
<dbReference type="Gene3D" id="2.120.10.30">
    <property type="entry name" value="TolB, C-terminal domain"/>
    <property type="match status" value="2"/>
</dbReference>
<evidence type="ECO:0000256" key="2">
    <source>
        <dbReference type="SAM" id="SignalP"/>
    </source>
</evidence>
<dbReference type="InterPro" id="IPR006680">
    <property type="entry name" value="Amidohydro-rel"/>
</dbReference>
<dbReference type="AlphaFoldDB" id="A0AA51X6Q5"/>
<feature type="domain" description="Amidohydrolase-related" evidence="3">
    <location>
        <begin position="968"/>
        <end position="1067"/>
    </location>
</feature>
<dbReference type="InterPro" id="IPR011042">
    <property type="entry name" value="6-blade_b-propeller_TolB-like"/>
</dbReference>
<dbReference type="Pfam" id="PF01979">
    <property type="entry name" value="Amidohydro_1"/>
    <property type="match status" value="1"/>
</dbReference>
<evidence type="ECO:0000313" key="4">
    <source>
        <dbReference type="EMBL" id="WMS87532.1"/>
    </source>
</evidence>
<dbReference type="EMBL" id="CP133548">
    <property type="protein sequence ID" value="WMS87532.1"/>
    <property type="molecule type" value="Genomic_DNA"/>
</dbReference>
<evidence type="ECO:0000313" key="5">
    <source>
        <dbReference type="Proteomes" id="UP001239782"/>
    </source>
</evidence>
<protein>
    <submittedName>
        <fullName evidence="4">Amidohydrolase family protein</fullName>
    </submittedName>
</protein>
<dbReference type="SUPFAM" id="SSF69304">
    <property type="entry name" value="Tricorn protease N-terminal domain"/>
    <property type="match status" value="2"/>
</dbReference>
<evidence type="ECO:0000256" key="1">
    <source>
        <dbReference type="ARBA" id="ARBA00009820"/>
    </source>
</evidence>